<accession>A8ABI9</accession>
<evidence type="ECO:0000259" key="1">
    <source>
        <dbReference type="Pfam" id="PF22662"/>
    </source>
</evidence>
<feature type="domain" description="Csa3 N-terminal" evidence="1">
    <location>
        <begin position="6"/>
        <end position="117"/>
    </location>
</feature>
<evidence type="ECO:0000313" key="3">
    <source>
        <dbReference type="Proteomes" id="UP000000262"/>
    </source>
</evidence>
<dbReference type="SUPFAM" id="SSF46785">
    <property type="entry name" value="Winged helix' DNA-binding domain"/>
    <property type="match status" value="1"/>
</dbReference>
<dbReference type="KEGG" id="iho:Igni_1114"/>
<dbReference type="Pfam" id="PF22662">
    <property type="entry name" value="Csa3_N"/>
    <property type="match status" value="1"/>
</dbReference>
<evidence type="ECO:0000313" key="2">
    <source>
        <dbReference type="EMBL" id="ABU82291.1"/>
    </source>
</evidence>
<dbReference type="GeneID" id="5561812"/>
<proteinExistence type="predicted"/>
<dbReference type="Gene3D" id="3.40.50.11700">
    <property type="match status" value="1"/>
</dbReference>
<dbReference type="HOGENOM" id="CLU_1232759_0_0_2"/>
<dbReference type="AlphaFoldDB" id="A8ABI9"/>
<gene>
    <name evidence="2" type="ordered locus">Igni_1114</name>
</gene>
<dbReference type="Gene3D" id="1.10.10.10">
    <property type="entry name" value="Winged helix-like DNA-binding domain superfamily/Winged helix DNA-binding domain"/>
    <property type="match status" value="1"/>
</dbReference>
<protein>
    <recommendedName>
        <fullName evidence="1">Csa3 N-terminal domain-containing protein</fullName>
    </recommendedName>
</protein>
<dbReference type="InterPro" id="IPR054588">
    <property type="entry name" value="Csa3_N"/>
</dbReference>
<dbReference type="eggNOG" id="arCOG01446">
    <property type="taxonomic scope" value="Archaea"/>
</dbReference>
<dbReference type="RefSeq" id="WP_012123255.1">
    <property type="nucleotide sequence ID" value="NC_009776.1"/>
</dbReference>
<dbReference type="Proteomes" id="UP000000262">
    <property type="component" value="Chromosome"/>
</dbReference>
<sequence length="224" mass="25144">MEVHSPVGFDEKLPLRCLLEVEKDLGDVKRFIAYVPEPSDPKAERALSNLKDLIVNYGKEFEVIYLSADPGDLFQNVSKVSAMLSRSLRLEDVAVCLNAGMRHVLVAMVLAVMTVDTKDWGRVFVYLGSEGDPTKRALLNLASVIEGLRPLCEKGDLERAIYAVVSKGPMKKADILKKLREMGYDRSKQRVYEVINRMVEAGSLEVIKRDGKELVALKGYKERE</sequence>
<reference evidence="2 3" key="1">
    <citation type="journal article" date="2008" name="Genome Biol.">
        <title>A genomic analysis of the archaeal system Ignicoccus hospitalis-Nanoarchaeum equitans.</title>
        <authorList>
            <person name="Podar M."/>
            <person name="Anderson I."/>
            <person name="Makarova K.S."/>
            <person name="Elkins J.G."/>
            <person name="Ivanova N."/>
            <person name="Wall M.A."/>
            <person name="Lykidis A."/>
            <person name="Mavromatis K."/>
            <person name="Sun H."/>
            <person name="Hudson M.E."/>
            <person name="Chen W."/>
            <person name="Deciu C."/>
            <person name="Hutchison D."/>
            <person name="Eads J.R."/>
            <person name="Anderson A."/>
            <person name="Fernandes F."/>
            <person name="Szeto E."/>
            <person name="Lapidus A."/>
            <person name="Kyrpides N.C."/>
            <person name="Saier M.H.Jr."/>
            <person name="Richardson P.M."/>
            <person name="Rachel R."/>
            <person name="Huber H."/>
            <person name="Eisen J.A."/>
            <person name="Koonin E.V."/>
            <person name="Keller M."/>
            <person name="Stetter K.O."/>
        </authorList>
    </citation>
    <scope>NUCLEOTIDE SEQUENCE [LARGE SCALE GENOMIC DNA]</scope>
    <source>
        <strain evidence="3">KIN4/I / DSM 18386 / JCM 14125</strain>
    </source>
</reference>
<organism evidence="2 3">
    <name type="scientific">Ignicoccus hospitalis (strain KIN4/I / DSM 18386 / JCM 14125)</name>
    <dbReference type="NCBI Taxonomy" id="453591"/>
    <lineage>
        <taxon>Archaea</taxon>
        <taxon>Thermoproteota</taxon>
        <taxon>Thermoprotei</taxon>
        <taxon>Desulfurococcales</taxon>
        <taxon>Desulfurococcaceae</taxon>
        <taxon>Ignicoccus</taxon>
    </lineage>
</organism>
<name>A8ABI9_IGNH4</name>
<keyword evidence="3" id="KW-1185">Reference proteome</keyword>
<dbReference type="InterPro" id="IPR036388">
    <property type="entry name" value="WH-like_DNA-bd_sf"/>
</dbReference>
<dbReference type="InterPro" id="IPR036390">
    <property type="entry name" value="WH_DNA-bd_sf"/>
</dbReference>
<dbReference type="OrthoDB" id="97174at2157"/>
<dbReference type="EMBL" id="CP000816">
    <property type="protein sequence ID" value="ABU82291.1"/>
    <property type="molecule type" value="Genomic_DNA"/>
</dbReference>